<evidence type="ECO:0000256" key="1">
    <source>
        <dbReference type="ARBA" id="ARBA00004167"/>
    </source>
</evidence>
<dbReference type="InterPro" id="IPR036179">
    <property type="entry name" value="Ig-like_dom_sf"/>
</dbReference>
<gene>
    <name evidence="8" type="primary">LOC103061804</name>
</gene>
<dbReference type="Proteomes" id="UP000695026">
    <property type="component" value="Unplaced"/>
</dbReference>
<evidence type="ECO:0000256" key="3">
    <source>
        <dbReference type="ARBA" id="ARBA00022989"/>
    </source>
</evidence>
<feature type="signal peptide" evidence="5">
    <location>
        <begin position="1"/>
        <end position="24"/>
    </location>
</feature>
<organism evidence="7 8">
    <name type="scientific">Python bivittatus</name>
    <name type="common">Burmese python</name>
    <name type="synonym">Python molurus bivittatus</name>
    <dbReference type="NCBI Taxonomy" id="176946"/>
    <lineage>
        <taxon>Eukaryota</taxon>
        <taxon>Metazoa</taxon>
        <taxon>Chordata</taxon>
        <taxon>Craniata</taxon>
        <taxon>Vertebrata</taxon>
        <taxon>Euteleostomi</taxon>
        <taxon>Lepidosauria</taxon>
        <taxon>Squamata</taxon>
        <taxon>Bifurcata</taxon>
        <taxon>Unidentata</taxon>
        <taxon>Episquamata</taxon>
        <taxon>Toxicofera</taxon>
        <taxon>Serpentes</taxon>
        <taxon>Henophidia</taxon>
        <taxon>Pythonidae</taxon>
        <taxon>Python</taxon>
    </lineage>
</organism>
<protein>
    <submittedName>
        <fullName evidence="8">Sialic acid-binding Ig-like lectin 14</fullName>
    </submittedName>
</protein>
<evidence type="ECO:0000313" key="8">
    <source>
        <dbReference type="RefSeq" id="XP_007445533.2"/>
    </source>
</evidence>
<dbReference type="GO" id="GO:0033691">
    <property type="term" value="F:sialic acid binding"/>
    <property type="evidence" value="ECO:0007669"/>
    <property type="project" value="TreeGrafter"/>
</dbReference>
<dbReference type="GO" id="GO:0005886">
    <property type="term" value="C:plasma membrane"/>
    <property type="evidence" value="ECO:0007669"/>
    <property type="project" value="TreeGrafter"/>
</dbReference>
<dbReference type="PANTHER" id="PTHR12035:SF125">
    <property type="entry name" value="SIALIC ACID-BINDING IG-LIKE LECTIN 5"/>
    <property type="match status" value="1"/>
</dbReference>
<proteinExistence type="predicted"/>
<keyword evidence="7" id="KW-1185">Reference proteome</keyword>
<keyword evidence="3" id="KW-1133">Transmembrane helix</keyword>
<evidence type="ECO:0000256" key="5">
    <source>
        <dbReference type="SAM" id="SignalP"/>
    </source>
</evidence>
<dbReference type="AlphaFoldDB" id="A0A9F2RFH8"/>
<dbReference type="OMA" id="NSDEMVA"/>
<evidence type="ECO:0000256" key="4">
    <source>
        <dbReference type="ARBA" id="ARBA00023136"/>
    </source>
</evidence>
<dbReference type="SUPFAM" id="SSF48726">
    <property type="entry name" value="Immunoglobulin"/>
    <property type="match status" value="1"/>
</dbReference>
<keyword evidence="4" id="KW-0472">Membrane</keyword>
<reference evidence="8" key="1">
    <citation type="submission" date="2025-08" db="UniProtKB">
        <authorList>
            <consortium name="RefSeq"/>
        </authorList>
    </citation>
    <scope>IDENTIFICATION</scope>
    <source>
        <tissue evidence="8">Liver</tissue>
    </source>
</reference>
<dbReference type="GO" id="GO:0007155">
    <property type="term" value="P:cell adhesion"/>
    <property type="evidence" value="ECO:0007669"/>
    <property type="project" value="TreeGrafter"/>
</dbReference>
<keyword evidence="5" id="KW-0732">Signal</keyword>
<dbReference type="Gene3D" id="2.60.40.10">
    <property type="entry name" value="Immunoglobulins"/>
    <property type="match status" value="1"/>
</dbReference>
<comment type="subcellular location">
    <subcellularLocation>
        <location evidence="1">Membrane</location>
        <topology evidence="1">Single-pass membrane protein</topology>
    </subcellularLocation>
</comment>
<evidence type="ECO:0000313" key="7">
    <source>
        <dbReference type="Proteomes" id="UP000695026"/>
    </source>
</evidence>
<feature type="domain" description="Immunoglobulin V-set" evidence="6">
    <location>
        <begin position="35"/>
        <end position="135"/>
    </location>
</feature>
<dbReference type="OrthoDB" id="10012075at2759"/>
<name>A0A9F2RFH8_PYTBI</name>
<dbReference type="InterPro" id="IPR013783">
    <property type="entry name" value="Ig-like_fold"/>
</dbReference>
<keyword evidence="2" id="KW-0812">Transmembrane</keyword>
<feature type="chain" id="PRO_5039954176" evidence="5">
    <location>
        <begin position="25"/>
        <end position="150"/>
    </location>
</feature>
<dbReference type="InterPro" id="IPR051036">
    <property type="entry name" value="SIGLEC"/>
</dbReference>
<dbReference type="KEGG" id="pbi:103061804"/>
<accession>A0A9F2RFH8</accession>
<feature type="non-terminal residue" evidence="8">
    <location>
        <position position="150"/>
    </location>
</feature>
<sequence>MDCPLQVLILELISTLLFWEGASPLRLPGYDLSAPANVVVEEGLCTIIPCNFTYDPSDASQTATLYGFWFGKRGFPGELPLVATNSDEMVASFAVNRFHLIGNLKEGNCSLLIFTAEKNDSGSYVFRMEKGYRAKFTFKDNYPEPFLKVT</sequence>
<evidence type="ECO:0000256" key="2">
    <source>
        <dbReference type="ARBA" id="ARBA00022692"/>
    </source>
</evidence>
<dbReference type="GeneID" id="103061804"/>
<evidence type="ECO:0000259" key="6">
    <source>
        <dbReference type="Pfam" id="PF07686"/>
    </source>
</evidence>
<dbReference type="Pfam" id="PF07686">
    <property type="entry name" value="V-set"/>
    <property type="match status" value="1"/>
</dbReference>
<dbReference type="RefSeq" id="XP_007445533.2">
    <property type="nucleotide sequence ID" value="XM_007445471.2"/>
</dbReference>
<dbReference type="PANTHER" id="PTHR12035">
    <property type="entry name" value="SIALIC ACID BINDING IMMUNOGLOBULIN-LIKE LECTIN"/>
    <property type="match status" value="1"/>
</dbReference>
<dbReference type="InterPro" id="IPR013106">
    <property type="entry name" value="Ig_V-set"/>
</dbReference>